<reference evidence="2" key="1">
    <citation type="journal article" date="2023" name="Mol. Ecol. Resour.">
        <title>Chromosome-level genome assembly of a triploid poplar Populus alba 'Berolinensis'.</title>
        <authorList>
            <person name="Chen S."/>
            <person name="Yu Y."/>
            <person name="Wang X."/>
            <person name="Wang S."/>
            <person name="Zhang T."/>
            <person name="Zhou Y."/>
            <person name="He R."/>
            <person name="Meng N."/>
            <person name="Wang Y."/>
            <person name="Liu W."/>
            <person name="Liu Z."/>
            <person name="Liu J."/>
            <person name="Guo Q."/>
            <person name="Huang H."/>
            <person name="Sederoff R.R."/>
            <person name="Wang G."/>
            <person name="Qu G."/>
            <person name="Chen S."/>
        </authorList>
    </citation>
    <scope>NUCLEOTIDE SEQUENCE</scope>
    <source>
        <strain evidence="2">SC-2020</strain>
    </source>
</reference>
<comment type="similarity">
    <text evidence="1">Belongs to the ARG7 family.</text>
</comment>
<evidence type="ECO:0000313" key="3">
    <source>
        <dbReference type="Proteomes" id="UP001164929"/>
    </source>
</evidence>
<dbReference type="PANTHER" id="PTHR31175">
    <property type="entry name" value="AUXIN-RESPONSIVE FAMILY PROTEIN"/>
    <property type="match status" value="1"/>
</dbReference>
<keyword evidence="3" id="KW-1185">Reference proteome</keyword>
<sequence length="290" mass="32761">MISAKKLIKLAKKWQKLAALRRKRIALPQMETSSCRASEMADKGHFVVYSADQKRFLIPLNYLNNKIVRELLKLAEEEFGLPTNGPLTLPCDAELIEYVIALIKQGITRDLEKALLVSIAISSCSMLSDLHHQIILTMKLSEKEEFGLSSNGLLTLSCDAELMEYAIALIKQQRSKEITIPMLHLDEFIARHKQTSPPHTQPPTSANHMVLLPIDRERVWLEEEFGLPSSGHLTLPCDAKLMEYAIALIEQRVTRDVEKALLMSMASSHCSTSKDLHHQETCNQLSIFSF</sequence>
<name>A0AAD6LFD0_9ROSI</name>
<evidence type="ECO:0008006" key="4">
    <source>
        <dbReference type="Google" id="ProtNLM"/>
    </source>
</evidence>
<proteinExistence type="inferred from homology"/>
<dbReference type="Pfam" id="PF02519">
    <property type="entry name" value="Auxin_inducible"/>
    <property type="match status" value="1"/>
</dbReference>
<dbReference type="AlphaFoldDB" id="A0AAD6LFD0"/>
<comment type="caution">
    <text evidence="2">The sequence shown here is derived from an EMBL/GenBank/DDBJ whole genome shotgun (WGS) entry which is preliminary data.</text>
</comment>
<dbReference type="Proteomes" id="UP001164929">
    <property type="component" value="Chromosome 17"/>
</dbReference>
<accession>A0AAD6LFD0</accession>
<organism evidence="2 3">
    <name type="scientific">Populus alba x Populus x berolinensis</name>
    <dbReference type="NCBI Taxonomy" id="444605"/>
    <lineage>
        <taxon>Eukaryota</taxon>
        <taxon>Viridiplantae</taxon>
        <taxon>Streptophyta</taxon>
        <taxon>Embryophyta</taxon>
        <taxon>Tracheophyta</taxon>
        <taxon>Spermatophyta</taxon>
        <taxon>Magnoliopsida</taxon>
        <taxon>eudicotyledons</taxon>
        <taxon>Gunneridae</taxon>
        <taxon>Pentapetalae</taxon>
        <taxon>rosids</taxon>
        <taxon>fabids</taxon>
        <taxon>Malpighiales</taxon>
        <taxon>Salicaceae</taxon>
        <taxon>Saliceae</taxon>
        <taxon>Populus</taxon>
    </lineage>
</organism>
<evidence type="ECO:0000256" key="1">
    <source>
        <dbReference type="ARBA" id="ARBA00006974"/>
    </source>
</evidence>
<gene>
    <name evidence="2" type="ORF">NC653_037637</name>
</gene>
<protein>
    <recommendedName>
        <fullName evidence="4">SAUR family protein</fullName>
    </recommendedName>
</protein>
<dbReference type="EMBL" id="JAQIZT010000017">
    <property type="protein sequence ID" value="KAJ6959369.1"/>
    <property type="molecule type" value="Genomic_DNA"/>
</dbReference>
<dbReference type="PANTHER" id="PTHR31175:SF49">
    <property type="entry name" value="SAUR FAMILY PROTEIN"/>
    <property type="match status" value="1"/>
</dbReference>
<dbReference type="GO" id="GO:0009733">
    <property type="term" value="P:response to auxin"/>
    <property type="evidence" value="ECO:0007669"/>
    <property type="project" value="InterPro"/>
</dbReference>
<evidence type="ECO:0000313" key="2">
    <source>
        <dbReference type="EMBL" id="KAJ6959369.1"/>
    </source>
</evidence>
<dbReference type="InterPro" id="IPR003676">
    <property type="entry name" value="SAUR_fam"/>
</dbReference>